<comment type="function">
    <text evidence="13">Component of the serine palmitoyltransferase multisubunit enzyme (SPT) that catalyzes the initial and rate-limiting step in sphingolipid biosynthesis by condensing L-serine and activated acyl-CoA (most commonly palmitoyl-CoA) to form long-chain bases. The SPT complex is composed of SPTLC1, SPTLC2 or SPTLC3 and SPTSSA or SPTSSB. Within this complex, the heterodimer consisting of SPTLC1 and SPTLC2/SPTLC3 forms the catalytic core. Within the SPT complex, SPTSSB stimulates the catalytic activity and plays a role in substrate specificity. SPT complexes with this subunit showing a preference for longer acyl-CoAs. The SPTLC1-SPTLC2-SPTSSB complex shows a strong preference for C18-CoA substrate, while the SPTLC1-SPTLC3-SPTSSB isozyme displays an ability to use a broader range of acyl-CoAs, without apparent preference.</text>
</comment>
<protein>
    <recommendedName>
        <fullName evidence="10">Serine palmitoyltransferase small subunit B</fullName>
    </recommendedName>
    <alternativeName>
        <fullName evidence="12">Protein ADMP</fullName>
    </alternativeName>
    <alternativeName>
        <fullName evidence="11">Small subunit of serine palmitoyltransferase B</fullName>
    </alternativeName>
</protein>
<dbReference type="Proteomes" id="UP000504606">
    <property type="component" value="Unplaced"/>
</dbReference>
<evidence type="ECO:0000256" key="9">
    <source>
        <dbReference type="ARBA" id="ARBA00038059"/>
    </source>
</evidence>
<keyword evidence="6 15" id="KW-1133">Transmembrane helix</keyword>
<keyword evidence="8 15" id="KW-0472">Membrane</keyword>
<keyword evidence="4" id="KW-0256">Endoplasmic reticulum</keyword>
<comment type="similarity">
    <text evidence="9">Belongs to the SPTSS family. SPTSSB subfamily.</text>
</comment>
<dbReference type="GO" id="GO:0005789">
    <property type="term" value="C:endoplasmic reticulum membrane"/>
    <property type="evidence" value="ECO:0007669"/>
    <property type="project" value="UniProtKB-SubCell"/>
</dbReference>
<dbReference type="Pfam" id="PF11779">
    <property type="entry name" value="SPT_ssu-like"/>
    <property type="match status" value="1"/>
</dbReference>
<dbReference type="AlphaFoldDB" id="A0A6J1S2A0"/>
<evidence type="ECO:0000256" key="15">
    <source>
        <dbReference type="SAM" id="Phobius"/>
    </source>
</evidence>
<dbReference type="KEGG" id="foc:113203976"/>
<evidence type="ECO:0000256" key="5">
    <source>
        <dbReference type="ARBA" id="ARBA00022919"/>
    </source>
</evidence>
<keyword evidence="5" id="KW-0746">Sphingolipid metabolism</keyword>
<comment type="subcellular location">
    <subcellularLocation>
        <location evidence="1">Endoplasmic reticulum membrane</location>
        <topology evidence="1">Multi-pass membrane protein</topology>
    </subcellularLocation>
</comment>
<proteinExistence type="inferred from homology"/>
<evidence type="ECO:0000256" key="2">
    <source>
        <dbReference type="ARBA" id="ARBA00005189"/>
    </source>
</evidence>
<evidence type="ECO:0000313" key="16">
    <source>
        <dbReference type="Proteomes" id="UP000504606"/>
    </source>
</evidence>
<evidence type="ECO:0000256" key="11">
    <source>
        <dbReference type="ARBA" id="ARBA00041982"/>
    </source>
</evidence>
<comment type="pathway">
    <text evidence="2">Lipid metabolism.</text>
</comment>
<evidence type="ECO:0000256" key="13">
    <source>
        <dbReference type="ARBA" id="ARBA00045772"/>
    </source>
</evidence>
<evidence type="ECO:0000256" key="10">
    <source>
        <dbReference type="ARBA" id="ARBA00041140"/>
    </source>
</evidence>
<accession>A0A6J1S2A0</accession>
<evidence type="ECO:0000256" key="3">
    <source>
        <dbReference type="ARBA" id="ARBA00022692"/>
    </source>
</evidence>
<evidence type="ECO:0000256" key="12">
    <source>
        <dbReference type="ARBA" id="ARBA00042334"/>
    </source>
</evidence>
<dbReference type="PANTHER" id="PTHR28612:SF1">
    <property type="entry name" value="SERINE PALMITOYLTRANSFERASE SMALL SUBUNIT B"/>
    <property type="match status" value="1"/>
</dbReference>
<dbReference type="InterPro" id="IPR024512">
    <property type="entry name" value="Ser_palmitoyltrfase_ssu-like"/>
</dbReference>
<dbReference type="RefSeq" id="XP_026274743.2">
    <property type="nucleotide sequence ID" value="XM_026418958.2"/>
</dbReference>
<dbReference type="GeneID" id="113203976"/>
<gene>
    <name evidence="17" type="primary">LOC113203976</name>
</gene>
<dbReference type="GO" id="GO:0006665">
    <property type="term" value="P:sphingolipid metabolic process"/>
    <property type="evidence" value="ECO:0007669"/>
    <property type="project" value="UniProtKB-KW"/>
</dbReference>
<evidence type="ECO:0000256" key="14">
    <source>
        <dbReference type="ARBA" id="ARBA00046416"/>
    </source>
</evidence>
<feature type="transmembrane region" description="Helical" evidence="15">
    <location>
        <begin position="33"/>
        <end position="52"/>
    </location>
</feature>
<name>A0A6J1S2A0_FRAOC</name>
<evidence type="ECO:0000256" key="8">
    <source>
        <dbReference type="ARBA" id="ARBA00023136"/>
    </source>
</evidence>
<keyword evidence="16" id="KW-1185">Reference proteome</keyword>
<keyword evidence="7" id="KW-0443">Lipid metabolism</keyword>
<evidence type="ECO:0000256" key="7">
    <source>
        <dbReference type="ARBA" id="ARBA00023098"/>
    </source>
</evidence>
<sequence>MLDYIKKKIAWLVLQYELITCLNMFEPWEQMCLNATVLLVVSLVSYSSYVYLPHYIMSLINSAWSVVSSGEERVEYRFESG</sequence>
<comment type="subunit">
    <text evidence="14">Component of the serine palmitoyltransferase (SPT) complex, which is composed of SPTLC1, SPTLC2 or SPTLC3 and SPTSSA or SPTSSB. The heterodimer consisting of SPTLC1 and SPTLC2/SPTLC3 forms the catalytic core of the enzyme, while SPTSSA or SPTSSB subunits determine substrate specificity. SPT also interacts with ORMDL proteins, especially ORMDL3, which negatively regulate SPT activity in the presence of ceramides.</text>
</comment>
<evidence type="ECO:0000256" key="1">
    <source>
        <dbReference type="ARBA" id="ARBA00004477"/>
    </source>
</evidence>
<evidence type="ECO:0000256" key="4">
    <source>
        <dbReference type="ARBA" id="ARBA00022824"/>
    </source>
</evidence>
<organism evidence="16 17">
    <name type="scientific">Frankliniella occidentalis</name>
    <name type="common">Western flower thrips</name>
    <name type="synonym">Euthrips occidentalis</name>
    <dbReference type="NCBI Taxonomy" id="133901"/>
    <lineage>
        <taxon>Eukaryota</taxon>
        <taxon>Metazoa</taxon>
        <taxon>Ecdysozoa</taxon>
        <taxon>Arthropoda</taxon>
        <taxon>Hexapoda</taxon>
        <taxon>Insecta</taxon>
        <taxon>Pterygota</taxon>
        <taxon>Neoptera</taxon>
        <taxon>Paraneoptera</taxon>
        <taxon>Thysanoptera</taxon>
        <taxon>Terebrantia</taxon>
        <taxon>Thripoidea</taxon>
        <taxon>Thripidae</taxon>
        <taxon>Frankliniella</taxon>
    </lineage>
</organism>
<dbReference type="OrthoDB" id="202672at2759"/>
<evidence type="ECO:0000313" key="17">
    <source>
        <dbReference type="RefSeq" id="XP_026274743.2"/>
    </source>
</evidence>
<dbReference type="PANTHER" id="PTHR28612">
    <property type="entry name" value="SERINE PALMITOYLTRANSFERASE SMALL SUBUNIT B"/>
    <property type="match status" value="1"/>
</dbReference>
<reference evidence="17" key="1">
    <citation type="submission" date="2025-08" db="UniProtKB">
        <authorList>
            <consortium name="RefSeq"/>
        </authorList>
    </citation>
    <scope>IDENTIFICATION</scope>
    <source>
        <tissue evidence="17">Whole organism</tissue>
    </source>
</reference>
<evidence type="ECO:0000256" key="6">
    <source>
        <dbReference type="ARBA" id="ARBA00022989"/>
    </source>
</evidence>
<keyword evidence="3 15" id="KW-0812">Transmembrane</keyword>